<dbReference type="PANTHER" id="PTHR10869:SF241">
    <property type="entry name" value="FE2OG DIOXYGENASE DOMAIN-CONTAINING PROTEIN"/>
    <property type="match status" value="1"/>
</dbReference>
<dbReference type="PANTHER" id="PTHR10869">
    <property type="entry name" value="PROLYL 4-HYDROXYLASE ALPHA SUBUNIT"/>
    <property type="match status" value="1"/>
</dbReference>
<keyword evidence="2" id="KW-0479">Metal-binding</keyword>
<dbReference type="InterPro" id="IPR006620">
    <property type="entry name" value="Pro_4_hyd_alph"/>
</dbReference>
<evidence type="ECO:0000256" key="5">
    <source>
        <dbReference type="ARBA" id="ARBA00023004"/>
    </source>
</evidence>
<evidence type="ECO:0000256" key="3">
    <source>
        <dbReference type="ARBA" id="ARBA00022964"/>
    </source>
</evidence>
<keyword evidence="5" id="KW-0408">Iron</keyword>
<protein>
    <recommendedName>
        <fullName evidence="6">Prolyl 4-hydroxylase alpha subunit domain-containing protein</fullName>
    </recommendedName>
</protein>
<reference evidence="7" key="1">
    <citation type="submission" date="2020-03" db="EMBL/GenBank/DDBJ databases">
        <title>Draft Genome Sequence of Cylindrodendrum hubeiense.</title>
        <authorList>
            <person name="Buettner E."/>
            <person name="Kellner H."/>
        </authorList>
    </citation>
    <scope>NUCLEOTIDE SEQUENCE</scope>
    <source>
        <strain evidence="7">IHI 201604</strain>
    </source>
</reference>
<dbReference type="InterPro" id="IPR045054">
    <property type="entry name" value="P4HA-like"/>
</dbReference>
<comment type="cofactor">
    <cofactor evidence="1">
        <name>L-ascorbate</name>
        <dbReference type="ChEBI" id="CHEBI:38290"/>
    </cofactor>
</comment>
<dbReference type="GO" id="GO:0005506">
    <property type="term" value="F:iron ion binding"/>
    <property type="evidence" value="ECO:0007669"/>
    <property type="project" value="InterPro"/>
</dbReference>
<dbReference type="Gene3D" id="2.60.120.620">
    <property type="entry name" value="q2cbj1_9rhob like domain"/>
    <property type="match status" value="1"/>
</dbReference>
<keyword evidence="4" id="KW-0560">Oxidoreductase</keyword>
<dbReference type="Pfam" id="PF13640">
    <property type="entry name" value="2OG-FeII_Oxy_3"/>
    <property type="match status" value="1"/>
</dbReference>
<evidence type="ECO:0000256" key="1">
    <source>
        <dbReference type="ARBA" id="ARBA00001961"/>
    </source>
</evidence>
<dbReference type="InterPro" id="IPR044862">
    <property type="entry name" value="Pro_4_hyd_alph_FE2OG_OXY"/>
</dbReference>
<name>A0A9P5LEE8_9HYPO</name>
<accession>A0A9P5LEE8</accession>
<organism evidence="7 8">
    <name type="scientific">Cylindrodendrum hubeiense</name>
    <dbReference type="NCBI Taxonomy" id="595255"/>
    <lineage>
        <taxon>Eukaryota</taxon>
        <taxon>Fungi</taxon>
        <taxon>Dikarya</taxon>
        <taxon>Ascomycota</taxon>
        <taxon>Pezizomycotina</taxon>
        <taxon>Sordariomycetes</taxon>
        <taxon>Hypocreomycetidae</taxon>
        <taxon>Hypocreales</taxon>
        <taxon>Nectriaceae</taxon>
        <taxon>Cylindrodendrum</taxon>
    </lineage>
</organism>
<evidence type="ECO:0000256" key="2">
    <source>
        <dbReference type="ARBA" id="ARBA00022723"/>
    </source>
</evidence>
<sequence>MFSKLGSKLGFSSTLKSSFEAKLGNKTQSKAPIKVEYTHNDVPIPDSFLTTPLATPITTAHIDWVSTPVPENAGRTALVLENVLSPEECKQLIALAEASVPKEEGDSAWRPALVSLGPGWEAPAPGYRESDRIIWNQQTIVDRLWERCAQSEGLRELLAVVPPQSSMGGGKWEFSRYNERMRFLKYSPGQYFKPHCDGPYWYKDGERDFQTHYTVHLYLNDSAQYDPQSDLEGGATSFLARVGERRVDVSPKMGSVLIFQHKGLYHEGDTVTKGTKYTMRTDILYEWIQDVEPATETAEETAA</sequence>
<keyword evidence="8" id="KW-1185">Reference proteome</keyword>
<evidence type="ECO:0000256" key="4">
    <source>
        <dbReference type="ARBA" id="ARBA00023002"/>
    </source>
</evidence>
<comment type="caution">
    <text evidence="7">The sequence shown here is derived from an EMBL/GenBank/DDBJ whole genome shotgun (WGS) entry which is preliminary data.</text>
</comment>
<dbReference type="GO" id="GO:0005783">
    <property type="term" value="C:endoplasmic reticulum"/>
    <property type="evidence" value="ECO:0007669"/>
    <property type="project" value="TreeGrafter"/>
</dbReference>
<evidence type="ECO:0000259" key="6">
    <source>
        <dbReference type="SMART" id="SM00702"/>
    </source>
</evidence>
<dbReference type="GO" id="GO:0004656">
    <property type="term" value="F:procollagen-proline 4-dioxygenase activity"/>
    <property type="evidence" value="ECO:0007669"/>
    <property type="project" value="TreeGrafter"/>
</dbReference>
<dbReference type="SUPFAM" id="SSF51197">
    <property type="entry name" value="Clavaminate synthase-like"/>
    <property type="match status" value="1"/>
</dbReference>
<evidence type="ECO:0000313" key="8">
    <source>
        <dbReference type="Proteomes" id="UP000722485"/>
    </source>
</evidence>
<feature type="domain" description="Prolyl 4-hydroxylase alpha subunit" evidence="6">
    <location>
        <begin position="75"/>
        <end position="284"/>
    </location>
</feature>
<dbReference type="EMBL" id="JAANBB010000155">
    <property type="protein sequence ID" value="KAF7548211.1"/>
    <property type="molecule type" value="Genomic_DNA"/>
</dbReference>
<gene>
    <name evidence="7" type="ORF">G7Z17_g7209</name>
</gene>
<keyword evidence="3" id="KW-0223">Dioxygenase</keyword>
<dbReference type="SMART" id="SM00702">
    <property type="entry name" value="P4Hc"/>
    <property type="match status" value="1"/>
</dbReference>
<proteinExistence type="predicted"/>
<dbReference type="Proteomes" id="UP000722485">
    <property type="component" value="Unassembled WGS sequence"/>
</dbReference>
<dbReference type="OrthoDB" id="69177at2759"/>
<evidence type="ECO:0000313" key="7">
    <source>
        <dbReference type="EMBL" id="KAF7548211.1"/>
    </source>
</evidence>
<dbReference type="GO" id="GO:0031418">
    <property type="term" value="F:L-ascorbic acid binding"/>
    <property type="evidence" value="ECO:0007669"/>
    <property type="project" value="InterPro"/>
</dbReference>
<dbReference type="AlphaFoldDB" id="A0A9P5LEE8"/>